<dbReference type="OMA" id="EWVLITE"/>
<accession>T0S800</accession>
<dbReference type="EMBL" id="JH767140">
    <property type="protein sequence ID" value="EQC38927.1"/>
    <property type="molecule type" value="Genomic_DNA"/>
</dbReference>
<organism evidence="2 3">
    <name type="scientific">Saprolegnia diclina (strain VS20)</name>
    <dbReference type="NCBI Taxonomy" id="1156394"/>
    <lineage>
        <taxon>Eukaryota</taxon>
        <taxon>Sar</taxon>
        <taxon>Stramenopiles</taxon>
        <taxon>Oomycota</taxon>
        <taxon>Saprolegniomycetes</taxon>
        <taxon>Saprolegniales</taxon>
        <taxon>Saprolegniaceae</taxon>
        <taxon>Saprolegnia</taxon>
    </lineage>
</organism>
<dbReference type="GeneID" id="19944612"/>
<evidence type="ECO:0008006" key="4">
    <source>
        <dbReference type="Google" id="ProtNLM"/>
    </source>
</evidence>
<evidence type="ECO:0000313" key="3">
    <source>
        <dbReference type="Proteomes" id="UP000030762"/>
    </source>
</evidence>
<evidence type="ECO:0000313" key="2">
    <source>
        <dbReference type="EMBL" id="EQC38927.1"/>
    </source>
</evidence>
<dbReference type="AlphaFoldDB" id="T0S800"/>
<dbReference type="Gene3D" id="3.30.530.20">
    <property type="match status" value="1"/>
</dbReference>
<dbReference type="InterPro" id="IPR023393">
    <property type="entry name" value="START-like_dom_sf"/>
</dbReference>
<feature type="region of interest" description="Disordered" evidence="1">
    <location>
        <begin position="249"/>
        <end position="289"/>
    </location>
</feature>
<keyword evidence="3" id="KW-1185">Reference proteome</keyword>
<protein>
    <recommendedName>
        <fullName evidence="4">START domain-containing protein</fullName>
    </recommendedName>
</protein>
<proteinExistence type="predicted"/>
<dbReference type="RefSeq" id="XP_008607751.1">
    <property type="nucleotide sequence ID" value="XM_008609529.1"/>
</dbReference>
<gene>
    <name evidence="2" type="ORF">SDRG_03885</name>
</gene>
<dbReference type="Proteomes" id="UP000030762">
    <property type="component" value="Unassembled WGS sequence"/>
</dbReference>
<dbReference type="VEuPathDB" id="FungiDB:SDRG_03885"/>
<dbReference type="SUPFAM" id="SSF55961">
    <property type="entry name" value="Bet v1-like"/>
    <property type="match status" value="1"/>
</dbReference>
<feature type="compositionally biased region" description="Low complexity" evidence="1">
    <location>
        <begin position="255"/>
        <end position="264"/>
    </location>
</feature>
<evidence type="ECO:0000256" key="1">
    <source>
        <dbReference type="SAM" id="MobiDB-lite"/>
    </source>
</evidence>
<dbReference type="OrthoDB" id="166134at2759"/>
<reference evidence="2 3" key="1">
    <citation type="submission" date="2012-04" db="EMBL/GenBank/DDBJ databases">
        <title>The Genome Sequence of Saprolegnia declina VS20.</title>
        <authorList>
            <consortium name="The Broad Institute Genome Sequencing Platform"/>
            <person name="Russ C."/>
            <person name="Nusbaum C."/>
            <person name="Tyler B."/>
            <person name="van West P."/>
            <person name="Dieguez-Uribeondo J."/>
            <person name="de Bruijn I."/>
            <person name="Tripathy S."/>
            <person name="Jiang R."/>
            <person name="Young S.K."/>
            <person name="Zeng Q."/>
            <person name="Gargeya S."/>
            <person name="Fitzgerald M."/>
            <person name="Haas B."/>
            <person name="Abouelleil A."/>
            <person name="Alvarado L."/>
            <person name="Arachchi H.M."/>
            <person name="Berlin A."/>
            <person name="Chapman S.B."/>
            <person name="Goldberg J."/>
            <person name="Griggs A."/>
            <person name="Gujja S."/>
            <person name="Hansen M."/>
            <person name="Howarth C."/>
            <person name="Imamovic A."/>
            <person name="Larimer J."/>
            <person name="McCowen C."/>
            <person name="Montmayeur A."/>
            <person name="Murphy C."/>
            <person name="Neiman D."/>
            <person name="Pearson M."/>
            <person name="Priest M."/>
            <person name="Roberts A."/>
            <person name="Saif S."/>
            <person name="Shea T."/>
            <person name="Sisk P."/>
            <person name="Sykes S."/>
            <person name="Wortman J."/>
            <person name="Nusbaum C."/>
            <person name="Birren B."/>
        </authorList>
    </citation>
    <scope>NUCLEOTIDE SEQUENCE [LARGE SCALE GENOMIC DNA]</scope>
    <source>
        <strain evidence="2 3">VS20</strain>
    </source>
</reference>
<name>T0S800_SAPDV</name>
<dbReference type="InParanoid" id="T0S800"/>
<sequence length="346" mass="38882">MPTIDTTFAAEAPAWRTRLVDKLHNVIQSSPSSRDADLRFEGFRPLAPTSDGVQRYKRKARQHYSRFDEVVGVSSSPGHFNSIARLLFNVETSTWQAHLRHMHGTRYVDGAVLAVLASHTDAHNDFQWFGVKRQTLQLAIDGVLFTRPRDAIFYEFCGTTKDREGQRVFFIVRESIDVTHDMPNASGVRLQLNEWVLITERHDGGLEAVQYYHADPGGHTPAFLFQRHALKQLSFGPRVRALASKLAVATDQDNAQQPSPAAKPKALDARPSGIRDSAATEASSMGRASAAMVDDMRRVQEAISEQRNLVHMLHMRMTIQSMASTLRSSERLLYEQDTLDELDISI</sequence>